<feature type="signal peptide" evidence="1">
    <location>
        <begin position="1"/>
        <end position="20"/>
    </location>
</feature>
<gene>
    <name evidence="2" type="ORF">SAMN05421508_104338</name>
</gene>
<name>A0A286GIS5_9PROT</name>
<dbReference type="EMBL" id="OCNJ01000004">
    <property type="protein sequence ID" value="SOD95431.1"/>
    <property type="molecule type" value="Genomic_DNA"/>
</dbReference>
<organism evidence="2 3">
    <name type="scientific">Caenispirillum bisanense</name>
    <dbReference type="NCBI Taxonomy" id="414052"/>
    <lineage>
        <taxon>Bacteria</taxon>
        <taxon>Pseudomonadati</taxon>
        <taxon>Pseudomonadota</taxon>
        <taxon>Alphaproteobacteria</taxon>
        <taxon>Rhodospirillales</taxon>
        <taxon>Novispirillaceae</taxon>
        <taxon>Caenispirillum</taxon>
    </lineage>
</organism>
<keyword evidence="1" id="KW-0732">Signal</keyword>
<dbReference type="OrthoDB" id="747120at2"/>
<proteinExistence type="predicted"/>
<evidence type="ECO:0000313" key="2">
    <source>
        <dbReference type="EMBL" id="SOD95431.1"/>
    </source>
</evidence>
<protein>
    <submittedName>
        <fullName evidence="2">Uncharacterized protein</fullName>
    </submittedName>
</protein>
<dbReference type="Proteomes" id="UP000219621">
    <property type="component" value="Unassembled WGS sequence"/>
</dbReference>
<sequence length="234" mass="24905">MLRLLLLAAAVTGLAGCAAAPAPVADAPAADRWLAAIEDAAVPTEAERAFDLVALTPATPGLVWRDGAVKMVAWMSQASYDRFYAGRSETTLPATKPILWVTAAPQVQAFCRGLAAADPTPRLKQYLGLAADWSYDVFVEFWVPPAGLLRPCPDQEVTDATCEVAAGPAAAEEPWYADLYRASYLPTGAPWTRLGYTYDWSPDSPDNHGASEFMVRPGTTVAIAGAVPTAAYCR</sequence>
<dbReference type="AlphaFoldDB" id="A0A286GIS5"/>
<dbReference type="RefSeq" id="WP_097279286.1">
    <property type="nucleotide sequence ID" value="NZ_OCNJ01000004.1"/>
</dbReference>
<reference evidence="2 3" key="1">
    <citation type="submission" date="2017-09" db="EMBL/GenBank/DDBJ databases">
        <authorList>
            <person name="Ehlers B."/>
            <person name="Leendertz F.H."/>
        </authorList>
    </citation>
    <scope>NUCLEOTIDE SEQUENCE [LARGE SCALE GENOMIC DNA]</scope>
    <source>
        <strain evidence="2 3">USBA 140</strain>
    </source>
</reference>
<keyword evidence="3" id="KW-1185">Reference proteome</keyword>
<dbReference type="PROSITE" id="PS51257">
    <property type="entry name" value="PROKAR_LIPOPROTEIN"/>
    <property type="match status" value="1"/>
</dbReference>
<accession>A0A286GIS5</accession>
<evidence type="ECO:0000256" key="1">
    <source>
        <dbReference type="SAM" id="SignalP"/>
    </source>
</evidence>
<evidence type="ECO:0000313" key="3">
    <source>
        <dbReference type="Proteomes" id="UP000219621"/>
    </source>
</evidence>
<feature type="chain" id="PRO_5013194005" evidence="1">
    <location>
        <begin position="21"/>
        <end position="234"/>
    </location>
</feature>